<keyword evidence="5 11" id="KW-0812">Transmembrane</keyword>
<keyword evidence="2 11" id="KW-0813">Transport</keyword>
<feature type="chain" id="PRO_5046566240" evidence="13">
    <location>
        <begin position="22"/>
        <end position="731"/>
    </location>
</feature>
<feature type="domain" description="TonB-dependent receptor plug" evidence="15">
    <location>
        <begin position="52"/>
        <end position="157"/>
    </location>
</feature>
<keyword evidence="6" id="KW-0408">Iron</keyword>
<dbReference type="SUPFAM" id="SSF56935">
    <property type="entry name" value="Porins"/>
    <property type="match status" value="1"/>
</dbReference>
<keyword evidence="7" id="KW-0406">Ion transport</keyword>
<evidence type="ECO:0000256" key="6">
    <source>
        <dbReference type="ARBA" id="ARBA00023004"/>
    </source>
</evidence>
<dbReference type="Proteomes" id="UP001236500">
    <property type="component" value="Chromosome"/>
</dbReference>
<evidence type="ECO:0000256" key="4">
    <source>
        <dbReference type="ARBA" id="ARBA00022496"/>
    </source>
</evidence>
<evidence type="ECO:0000256" key="9">
    <source>
        <dbReference type="ARBA" id="ARBA00023136"/>
    </source>
</evidence>
<dbReference type="InterPro" id="IPR039426">
    <property type="entry name" value="TonB-dep_rcpt-like"/>
</dbReference>
<evidence type="ECO:0000256" key="8">
    <source>
        <dbReference type="ARBA" id="ARBA00023077"/>
    </source>
</evidence>
<keyword evidence="4" id="KW-0410">Iron transport</keyword>
<reference evidence="16 17" key="1">
    <citation type="submission" date="2023-02" db="EMBL/GenBank/DDBJ databases">
        <title>Description and genomic characterization of Microbulbifer bruguierae sp. nov., isolated from the sediment of mangrove plant Bruguiera sexangula.</title>
        <authorList>
            <person name="Long M."/>
        </authorList>
    </citation>
    <scope>NUCLEOTIDE SEQUENCE [LARGE SCALE GENOMIC DNA]</scope>
    <source>
        <strain evidence="16 17">H12</strain>
    </source>
</reference>
<feature type="domain" description="TonB-dependent receptor-like beta-barrel" evidence="14">
    <location>
        <begin position="254"/>
        <end position="701"/>
    </location>
</feature>
<sequence>MKNHQLLLATLLGSASSCVLAQASTPEPETKTRSITAVEEIVVTAQRREESLEDLPMSATALSGDMLKNQGVATLKDLQTASPSLSITNTGPTLSVNIRGIGIATNTPNITAGVATYVDGLFQPPIVQSSSFYDIQSVEVLRGPQGTFVGNNSTGGAIFINSKSPDLETIGGYAETSVGNFNNLGFEGAVNVPVSETLAVRLAGFKRDRDSFYKDTGPYDNDAGKLQEYSGRLGVLWAPENFELLFKAQTNKRDTGGYTAAPIAGTTYGDFRTGDAFTLAFDEDVSYEDRGDMYSLKLDYTLANGIVLRSLSGYQDKEINNVSDLDGSSAPVMANGDIVEDYFANEKQRSQEINIISPTDGKFDWVLGGYYQETDIDIMIVDVQAGFPTDIPGGNARTVTGLFAQGNYEFLPSWEVQAGLRHSTYEVTGWGGIYVGRGIPDFPPGGLQVGDLSGNYEDDRVTGKLALNHYLDHGLLYAQVSTGYKPGGFNSTTSTFDAEDVTSYELGWKFSALEDRVRTQLTAFYNDYRDFQFAALEPSTGVEGSENIADMTIQGIEAQVQARLGNWMFSGNLGYTDSDLPGQTFVNARALPGSALGPQCPAGVPSMPPICFDYTPFTESTAGGEALYAPEWTYNLSISYEFDLSGGLYLTPRVNYSHVGKQYTYLAYSPESDVLESRDLLNASLALVSEQWQLEAYGSNLTDEEYVSGQFGITEFYGAPRQYGLRLSASF</sequence>
<keyword evidence="8 12" id="KW-0798">TonB box</keyword>
<proteinExistence type="inferred from homology"/>
<evidence type="ECO:0000256" key="3">
    <source>
        <dbReference type="ARBA" id="ARBA00022452"/>
    </source>
</evidence>
<dbReference type="PANTHER" id="PTHR32552">
    <property type="entry name" value="FERRICHROME IRON RECEPTOR-RELATED"/>
    <property type="match status" value="1"/>
</dbReference>
<evidence type="ECO:0000259" key="15">
    <source>
        <dbReference type="Pfam" id="PF07715"/>
    </source>
</evidence>
<evidence type="ECO:0000256" key="7">
    <source>
        <dbReference type="ARBA" id="ARBA00023065"/>
    </source>
</evidence>
<comment type="similarity">
    <text evidence="11 12">Belongs to the TonB-dependent receptor family.</text>
</comment>
<protein>
    <submittedName>
        <fullName evidence="16">TonB-dependent receptor</fullName>
    </submittedName>
</protein>
<evidence type="ECO:0000259" key="14">
    <source>
        <dbReference type="Pfam" id="PF00593"/>
    </source>
</evidence>
<keyword evidence="17" id="KW-1185">Reference proteome</keyword>
<keyword evidence="3 11" id="KW-1134">Transmembrane beta strand</keyword>
<dbReference type="InterPro" id="IPR000531">
    <property type="entry name" value="Beta-barrel_TonB"/>
</dbReference>
<dbReference type="EMBL" id="CP118605">
    <property type="protein sequence ID" value="WGL15892.1"/>
    <property type="molecule type" value="Genomic_DNA"/>
</dbReference>
<feature type="signal peptide" evidence="13">
    <location>
        <begin position="1"/>
        <end position="21"/>
    </location>
</feature>
<evidence type="ECO:0000256" key="5">
    <source>
        <dbReference type="ARBA" id="ARBA00022692"/>
    </source>
</evidence>
<accession>A0ABY8NCU3</accession>
<name>A0ABY8NCU3_9GAMM</name>
<dbReference type="PROSITE" id="PS52016">
    <property type="entry name" value="TONB_DEPENDENT_REC_3"/>
    <property type="match status" value="1"/>
</dbReference>
<evidence type="ECO:0000313" key="17">
    <source>
        <dbReference type="Proteomes" id="UP001236500"/>
    </source>
</evidence>
<dbReference type="Pfam" id="PF07715">
    <property type="entry name" value="Plug"/>
    <property type="match status" value="1"/>
</dbReference>
<evidence type="ECO:0000256" key="13">
    <source>
        <dbReference type="SAM" id="SignalP"/>
    </source>
</evidence>
<keyword evidence="16" id="KW-0675">Receptor</keyword>
<dbReference type="InterPro" id="IPR012910">
    <property type="entry name" value="Plug_dom"/>
</dbReference>
<comment type="subcellular location">
    <subcellularLocation>
        <location evidence="1 11">Cell outer membrane</location>
        <topology evidence="1 11">Multi-pass membrane protein</topology>
    </subcellularLocation>
</comment>
<evidence type="ECO:0000256" key="1">
    <source>
        <dbReference type="ARBA" id="ARBA00004571"/>
    </source>
</evidence>
<keyword evidence="10 11" id="KW-0998">Cell outer membrane</keyword>
<keyword evidence="13" id="KW-0732">Signal</keyword>
<evidence type="ECO:0000256" key="2">
    <source>
        <dbReference type="ARBA" id="ARBA00022448"/>
    </source>
</evidence>
<dbReference type="RefSeq" id="WP_280319074.1">
    <property type="nucleotide sequence ID" value="NZ_CP118605.1"/>
</dbReference>
<dbReference type="PROSITE" id="PS51257">
    <property type="entry name" value="PROKAR_LIPOPROTEIN"/>
    <property type="match status" value="1"/>
</dbReference>
<evidence type="ECO:0000256" key="11">
    <source>
        <dbReference type="PROSITE-ProRule" id="PRU01360"/>
    </source>
</evidence>
<dbReference type="Pfam" id="PF00593">
    <property type="entry name" value="TonB_dep_Rec_b-barrel"/>
    <property type="match status" value="1"/>
</dbReference>
<evidence type="ECO:0000313" key="16">
    <source>
        <dbReference type="EMBL" id="WGL15892.1"/>
    </source>
</evidence>
<evidence type="ECO:0000256" key="10">
    <source>
        <dbReference type="ARBA" id="ARBA00023237"/>
    </source>
</evidence>
<organism evidence="16 17">
    <name type="scientific">Microbulbifer bruguierae</name>
    <dbReference type="NCBI Taxonomy" id="3029061"/>
    <lineage>
        <taxon>Bacteria</taxon>
        <taxon>Pseudomonadati</taxon>
        <taxon>Pseudomonadota</taxon>
        <taxon>Gammaproteobacteria</taxon>
        <taxon>Cellvibrionales</taxon>
        <taxon>Microbulbiferaceae</taxon>
        <taxon>Microbulbifer</taxon>
    </lineage>
</organism>
<keyword evidence="9 11" id="KW-0472">Membrane</keyword>
<dbReference type="PANTHER" id="PTHR32552:SF81">
    <property type="entry name" value="TONB-DEPENDENT OUTER MEMBRANE RECEPTOR"/>
    <property type="match status" value="1"/>
</dbReference>
<evidence type="ECO:0000256" key="12">
    <source>
        <dbReference type="RuleBase" id="RU003357"/>
    </source>
</evidence>
<gene>
    <name evidence="16" type="ORF">PVT68_14075</name>
</gene>
<dbReference type="Gene3D" id="2.40.170.20">
    <property type="entry name" value="TonB-dependent receptor, beta-barrel domain"/>
    <property type="match status" value="1"/>
</dbReference>
<dbReference type="InterPro" id="IPR036942">
    <property type="entry name" value="Beta-barrel_TonB_sf"/>
</dbReference>